<evidence type="ECO:0000313" key="2">
    <source>
        <dbReference type="Proteomes" id="UP000198211"/>
    </source>
</evidence>
<protein>
    <submittedName>
        <fullName evidence="1">Uncharacterized protein</fullName>
    </submittedName>
</protein>
<accession>A0A225W5F7</accession>
<dbReference type="AlphaFoldDB" id="A0A225W5F7"/>
<gene>
    <name evidence="1" type="ORF">PHMEG_00014206</name>
</gene>
<name>A0A225W5F7_9STRA</name>
<organism evidence="1 2">
    <name type="scientific">Phytophthora megakarya</name>
    <dbReference type="NCBI Taxonomy" id="4795"/>
    <lineage>
        <taxon>Eukaryota</taxon>
        <taxon>Sar</taxon>
        <taxon>Stramenopiles</taxon>
        <taxon>Oomycota</taxon>
        <taxon>Peronosporomycetes</taxon>
        <taxon>Peronosporales</taxon>
        <taxon>Peronosporaceae</taxon>
        <taxon>Phytophthora</taxon>
    </lineage>
</organism>
<keyword evidence="2" id="KW-1185">Reference proteome</keyword>
<sequence length="78" mass="8794">MCSFRAFYEGCLLRQPELTKTVTSLVSFGSRNRVAQTSGESCQDCGRTRRYGQASFVQHSRLVIDSTARTLQILTVWS</sequence>
<comment type="caution">
    <text evidence="1">The sequence shown here is derived from an EMBL/GenBank/DDBJ whole genome shotgun (WGS) entry which is preliminary data.</text>
</comment>
<proteinExistence type="predicted"/>
<dbReference type="EMBL" id="NBNE01001800">
    <property type="protein sequence ID" value="OWZ12604.1"/>
    <property type="molecule type" value="Genomic_DNA"/>
</dbReference>
<reference evidence="2" key="1">
    <citation type="submission" date="2017-03" db="EMBL/GenBank/DDBJ databases">
        <title>Phytopthora megakarya and P. palmivora, two closely related causual agents of cacao black pod achieved similar genome size and gene model numbers by different mechanisms.</title>
        <authorList>
            <person name="Ali S."/>
            <person name="Shao J."/>
            <person name="Larry D.J."/>
            <person name="Kronmiller B."/>
            <person name="Shen D."/>
            <person name="Strem M.D."/>
            <person name="Melnick R.L."/>
            <person name="Guiltinan M.J."/>
            <person name="Tyler B.M."/>
            <person name="Meinhardt L.W."/>
            <person name="Bailey B.A."/>
        </authorList>
    </citation>
    <scope>NUCLEOTIDE SEQUENCE [LARGE SCALE GENOMIC DNA]</scope>
    <source>
        <strain evidence="2">zdho120</strain>
    </source>
</reference>
<evidence type="ECO:0000313" key="1">
    <source>
        <dbReference type="EMBL" id="OWZ12604.1"/>
    </source>
</evidence>
<dbReference type="Proteomes" id="UP000198211">
    <property type="component" value="Unassembled WGS sequence"/>
</dbReference>